<evidence type="ECO:0000313" key="10">
    <source>
        <dbReference type="EMBL" id="SEI61091.1"/>
    </source>
</evidence>
<dbReference type="Pfam" id="PF13426">
    <property type="entry name" value="PAS_9"/>
    <property type="match status" value="1"/>
</dbReference>
<feature type="domain" description="Histidine kinase" evidence="8">
    <location>
        <begin position="140"/>
        <end position="345"/>
    </location>
</feature>
<dbReference type="InterPro" id="IPR001610">
    <property type="entry name" value="PAC"/>
</dbReference>
<dbReference type="EC" id="2.7.13.3" evidence="2"/>
<proteinExistence type="predicted"/>
<evidence type="ECO:0000256" key="2">
    <source>
        <dbReference type="ARBA" id="ARBA00012438"/>
    </source>
</evidence>
<evidence type="ECO:0000259" key="8">
    <source>
        <dbReference type="PROSITE" id="PS50109"/>
    </source>
</evidence>
<dbReference type="SUPFAM" id="SSF55785">
    <property type="entry name" value="PYP-like sensor domain (PAS domain)"/>
    <property type="match status" value="1"/>
</dbReference>
<dbReference type="EMBL" id="FNYR01000004">
    <property type="protein sequence ID" value="SEI61091.1"/>
    <property type="molecule type" value="Genomic_DNA"/>
</dbReference>
<dbReference type="AlphaFoldDB" id="A0A1H6RZH6"/>
<gene>
    <name evidence="10" type="ORF">SAMN05444271_1047</name>
</gene>
<dbReference type="InterPro" id="IPR003594">
    <property type="entry name" value="HATPase_dom"/>
</dbReference>
<feature type="region of interest" description="Disordered" evidence="7">
    <location>
        <begin position="343"/>
        <end position="372"/>
    </location>
</feature>
<dbReference type="SMART" id="SM00387">
    <property type="entry name" value="HATPase_c"/>
    <property type="match status" value="1"/>
</dbReference>
<sequence>MSNGRQQSARDGVTLPDEFDTLQVGTVLHDPKTGAFLDVNTQLEELYGYSAEALREMSFEEVSANTYSYTQAEALRRIAAAEDTPQAFEWRIKRADGELIWVSINLTRIAIDGRPYVLGEVTDITEYKHNDRRVSLFYRLLRHNLRNDINVISGFADHVVGVAETEAARTSAEKIKTAAGDLSRVSESVKQIENTITREQSYWTRRPAVDVVAETVERFEPSNIEIDERTEMWIAVDDAFDHALTHAIENAIVHAETPEPSVRIVIEESPNTGRVEIRIEDECPLIPDMEIDALSEHTETTTTSHGSGVGLFVMKWCIESLGGELKIERRSGRGNCVYFYLPPKESPDPDSEIVSHTARRPTEAVSRQRSTE</sequence>
<dbReference type="InterPro" id="IPR050980">
    <property type="entry name" value="2C_sensor_his_kinase"/>
</dbReference>
<feature type="domain" description="PAC" evidence="9">
    <location>
        <begin position="86"/>
        <end position="136"/>
    </location>
</feature>
<organism evidence="10 11">
    <name type="scientific">Halohasta litchfieldiae</name>
    <dbReference type="NCBI Taxonomy" id="1073996"/>
    <lineage>
        <taxon>Archaea</taxon>
        <taxon>Methanobacteriati</taxon>
        <taxon>Methanobacteriota</taxon>
        <taxon>Stenosarchaea group</taxon>
        <taxon>Halobacteria</taxon>
        <taxon>Halobacteriales</taxon>
        <taxon>Haloferacaceae</taxon>
        <taxon>Halohasta</taxon>
    </lineage>
</organism>
<dbReference type="InterPro" id="IPR035965">
    <property type="entry name" value="PAS-like_dom_sf"/>
</dbReference>
<keyword evidence="5" id="KW-0418">Kinase</keyword>
<dbReference type="PROSITE" id="PS50113">
    <property type="entry name" value="PAC"/>
    <property type="match status" value="1"/>
</dbReference>
<dbReference type="KEGG" id="hae:halTADL_1187"/>
<protein>
    <recommendedName>
        <fullName evidence="2">histidine kinase</fullName>
        <ecNumber evidence="2">2.7.13.3</ecNumber>
    </recommendedName>
</protein>
<dbReference type="Gene3D" id="3.30.565.10">
    <property type="entry name" value="Histidine kinase-like ATPase, C-terminal domain"/>
    <property type="match status" value="1"/>
</dbReference>
<comment type="catalytic activity">
    <reaction evidence="1">
        <text>ATP + protein L-histidine = ADP + protein N-phospho-L-histidine.</text>
        <dbReference type="EC" id="2.7.13.3"/>
    </reaction>
</comment>
<dbReference type="NCBIfam" id="TIGR00229">
    <property type="entry name" value="sensory_box"/>
    <property type="match status" value="1"/>
</dbReference>
<dbReference type="InterPro" id="IPR036890">
    <property type="entry name" value="HATPase_C_sf"/>
</dbReference>
<dbReference type="GO" id="GO:0004673">
    <property type="term" value="F:protein histidine kinase activity"/>
    <property type="evidence" value="ECO:0007669"/>
    <property type="project" value="UniProtKB-EC"/>
</dbReference>
<keyword evidence="11" id="KW-1185">Reference proteome</keyword>
<dbReference type="InterPro" id="IPR000700">
    <property type="entry name" value="PAS-assoc_C"/>
</dbReference>
<dbReference type="Pfam" id="PF02518">
    <property type="entry name" value="HATPase_c"/>
    <property type="match status" value="1"/>
</dbReference>
<name>A0A1H6RZH6_9EURY</name>
<dbReference type="CDD" id="cd00130">
    <property type="entry name" value="PAS"/>
    <property type="match status" value="1"/>
</dbReference>
<accession>A0A1H6RZH6</accession>
<keyword evidence="4" id="KW-0547">Nucleotide-binding</keyword>
<accession>A0A2H4Q0T0</accession>
<evidence type="ECO:0000256" key="6">
    <source>
        <dbReference type="ARBA" id="ARBA00022840"/>
    </source>
</evidence>
<dbReference type="PROSITE" id="PS50109">
    <property type="entry name" value="HIS_KIN"/>
    <property type="match status" value="1"/>
</dbReference>
<evidence type="ECO:0000256" key="7">
    <source>
        <dbReference type="SAM" id="MobiDB-lite"/>
    </source>
</evidence>
<keyword evidence="3" id="KW-0808">Transferase</keyword>
<dbReference type="Proteomes" id="UP000198888">
    <property type="component" value="Unassembled WGS sequence"/>
</dbReference>
<dbReference type="Gene3D" id="3.30.450.20">
    <property type="entry name" value="PAS domain"/>
    <property type="match status" value="1"/>
</dbReference>
<dbReference type="GO" id="GO:0005524">
    <property type="term" value="F:ATP binding"/>
    <property type="evidence" value="ECO:0007669"/>
    <property type="project" value="UniProtKB-KW"/>
</dbReference>
<dbReference type="SMART" id="SM00086">
    <property type="entry name" value="PAC"/>
    <property type="match status" value="1"/>
</dbReference>
<dbReference type="SUPFAM" id="SSF55874">
    <property type="entry name" value="ATPase domain of HSP90 chaperone/DNA topoisomerase II/histidine kinase"/>
    <property type="match status" value="1"/>
</dbReference>
<evidence type="ECO:0000259" key="9">
    <source>
        <dbReference type="PROSITE" id="PS50113"/>
    </source>
</evidence>
<evidence type="ECO:0000256" key="5">
    <source>
        <dbReference type="ARBA" id="ARBA00022777"/>
    </source>
</evidence>
<dbReference type="PANTHER" id="PTHR44936">
    <property type="entry name" value="SENSOR PROTEIN CREC"/>
    <property type="match status" value="1"/>
</dbReference>
<dbReference type="InterPro" id="IPR000014">
    <property type="entry name" value="PAS"/>
</dbReference>
<evidence type="ECO:0000256" key="1">
    <source>
        <dbReference type="ARBA" id="ARBA00000085"/>
    </source>
</evidence>
<evidence type="ECO:0000256" key="4">
    <source>
        <dbReference type="ARBA" id="ARBA00022741"/>
    </source>
</evidence>
<dbReference type="PANTHER" id="PTHR44936:SF10">
    <property type="entry name" value="SENSOR PROTEIN RSTB"/>
    <property type="match status" value="1"/>
</dbReference>
<keyword evidence="6" id="KW-0067">ATP-binding</keyword>
<dbReference type="CDD" id="cd16936">
    <property type="entry name" value="HATPase_RsbW-like"/>
    <property type="match status" value="1"/>
</dbReference>
<evidence type="ECO:0000256" key="3">
    <source>
        <dbReference type="ARBA" id="ARBA00022679"/>
    </source>
</evidence>
<reference evidence="10 11" key="1">
    <citation type="submission" date="2016-10" db="EMBL/GenBank/DDBJ databases">
        <authorList>
            <person name="de Groot N.N."/>
        </authorList>
    </citation>
    <scope>NUCLEOTIDE SEQUENCE [LARGE SCALE GENOMIC DNA]</scope>
    <source>
        <strain evidence="10 11">DSM 22187</strain>
    </source>
</reference>
<dbReference type="STRING" id="1073996.SAMN05444271_1047"/>
<dbReference type="InterPro" id="IPR005467">
    <property type="entry name" value="His_kinase_dom"/>
</dbReference>
<evidence type="ECO:0000313" key="11">
    <source>
        <dbReference type="Proteomes" id="UP000198888"/>
    </source>
</evidence>